<comment type="caution">
    <text evidence="2">The sequence shown here is derived from an EMBL/GenBank/DDBJ whole genome shotgun (WGS) entry which is preliminary data.</text>
</comment>
<accession>A0A7X9FNY4</accession>
<proteinExistence type="predicted"/>
<dbReference type="Proteomes" id="UP000524246">
    <property type="component" value="Unassembled WGS sequence"/>
</dbReference>
<evidence type="ECO:0000313" key="3">
    <source>
        <dbReference type="Proteomes" id="UP000524246"/>
    </source>
</evidence>
<keyword evidence="1" id="KW-0175">Coiled coil</keyword>
<evidence type="ECO:0000313" key="2">
    <source>
        <dbReference type="EMBL" id="NMC61549.1"/>
    </source>
</evidence>
<dbReference type="AlphaFoldDB" id="A0A7X9FNY4"/>
<feature type="coiled-coil region" evidence="1">
    <location>
        <begin position="48"/>
        <end position="106"/>
    </location>
</feature>
<reference evidence="2 3" key="1">
    <citation type="journal article" date="2020" name="Biotechnol. Biofuels">
        <title>New insights from the biogas microbiome by comprehensive genome-resolved metagenomics of nearly 1600 species originating from multiple anaerobic digesters.</title>
        <authorList>
            <person name="Campanaro S."/>
            <person name="Treu L."/>
            <person name="Rodriguez-R L.M."/>
            <person name="Kovalovszki A."/>
            <person name="Ziels R.M."/>
            <person name="Maus I."/>
            <person name="Zhu X."/>
            <person name="Kougias P.G."/>
            <person name="Basile A."/>
            <person name="Luo G."/>
            <person name="Schluter A."/>
            <person name="Konstantinidis K.T."/>
            <person name="Angelidaki I."/>
        </authorList>
    </citation>
    <scope>NUCLEOTIDE SEQUENCE [LARGE SCALE GENOMIC DNA]</scope>
    <source>
        <strain evidence="2">AS27yjCOA_65</strain>
    </source>
</reference>
<name>A0A7X9FNY4_9DELT</name>
<organism evidence="2 3">
    <name type="scientific">SAR324 cluster bacterium</name>
    <dbReference type="NCBI Taxonomy" id="2024889"/>
    <lineage>
        <taxon>Bacteria</taxon>
        <taxon>Deltaproteobacteria</taxon>
        <taxon>SAR324 cluster</taxon>
    </lineage>
</organism>
<dbReference type="EMBL" id="JAAZON010000005">
    <property type="protein sequence ID" value="NMC61549.1"/>
    <property type="molecule type" value="Genomic_DNA"/>
</dbReference>
<gene>
    <name evidence="2" type="ORF">GYA55_00120</name>
</gene>
<evidence type="ECO:0000256" key="1">
    <source>
        <dbReference type="SAM" id="Coils"/>
    </source>
</evidence>
<protein>
    <submittedName>
        <fullName evidence="2">Uncharacterized protein</fullName>
    </submittedName>
</protein>
<sequence>MKKQKAMNVHNQISKKFLAVLPLLAVFAIVGVVASKTTPVGAQQDPVQAKVEALTKKLQDAIANAQQNGEFTTNEFGERVYAGETAEQMKKLHNDVSNEIRDLQARPEAERAVTINKINDWNDRFLYKVSDQPRQEVQYARKIGGIQNFKKDGVEVYFSQDYAYQVDVTTGKVLDAYIRPKEVGEPKEFMDMTPRYDAAQLEQMAKDVIAAQDLGVDLDKLELERGQKVGTHFFTWHGEGGKSLQVAFTQGGQLIGYTNAGFFDNL</sequence>